<evidence type="ECO:0000313" key="2">
    <source>
        <dbReference type="Proteomes" id="UP001341840"/>
    </source>
</evidence>
<organism evidence="1 2">
    <name type="scientific">Stylosanthes scabra</name>
    <dbReference type="NCBI Taxonomy" id="79078"/>
    <lineage>
        <taxon>Eukaryota</taxon>
        <taxon>Viridiplantae</taxon>
        <taxon>Streptophyta</taxon>
        <taxon>Embryophyta</taxon>
        <taxon>Tracheophyta</taxon>
        <taxon>Spermatophyta</taxon>
        <taxon>Magnoliopsida</taxon>
        <taxon>eudicotyledons</taxon>
        <taxon>Gunneridae</taxon>
        <taxon>Pentapetalae</taxon>
        <taxon>rosids</taxon>
        <taxon>fabids</taxon>
        <taxon>Fabales</taxon>
        <taxon>Fabaceae</taxon>
        <taxon>Papilionoideae</taxon>
        <taxon>50 kb inversion clade</taxon>
        <taxon>dalbergioids sensu lato</taxon>
        <taxon>Dalbergieae</taxon>
        <taxon>Pterocarpus clade</taxon>
        <taxon>Stylosanthes</taxon>
    </lineage>
</organism>
<accession>A0ABU6RTA8</accession>
<comment type="caution">
    <text evidence="1">The sequence shown here is derived from an EMBL/GenBank/DDBJ whole genome shotgun (WGS) entry which is preliminary data.</text>
</comment>
<proteinExistence type="predicted"/>
<dbReference type="EMBL" id="JASCZI010031658">
    <property type="protein sequence ID" value="MED6127212.1"/>
    <property type="molecule type" value="Genomic_DNA"/>
</dbReference>
<reference evidence="1 2" key="1">
    <citation type="journal article" date="2023" name="Plants (Basel)">
        <title>Bridging the Gap: Combining Genomics and Transcriptomics Approaches to Understand Stylosanthes scabra, an Orphan Legume from the Brazilian Caatinga.</title>
        <authorList>
            <person name="Ferreira-Neto J.R.C."/>
            <person name="da Silva M.D."/>
            <person name="Binneck E."/>
            <person name="de Melo N.F."/>
            <person name="da Silva R.H."/>
            <person name="de Melo A.L.T.M."/>
            <person name="Pandolfi V."/>
            <person name="Bustamante F.O."/>
            <person name="Brasileiro-Vidal A.C."/>
            <person name="Benko-Iseppon A.M."/>
        </authorList>
    </citation>
    <scope>NUCLEOTIDE SEQUENCE [LARGE SCALE GENOMIC DNA]</scope>
    <source>
        <tissue evidence="1">Leaves</tissue>
    </source>
</reference>
<keyword evidence="2" id="KW-1185">Reference proteome</keyword>
<gene>
    <name evidence="1" type="ORF">PIB30_085893</name>
</gene>
<sequence length="125" mass="13788">MSLDVSEHTLMQYARCWRIFHGFKTRQGSATSPSSKVLSRLILSKFDPTKTQGKITLQPLQSLKPSPHSKLPRFLHIFGEQKRDPSPTPHQGHVWTKSGSGALAVGSPVIRKDFGHQVFGAVAGD</sequence>
<evidence type="ECO:0000313" key="1">
    <source>
        <dbReference type="EMBL" id="MED6127212.1"/>
    </source>
</evidence>
<name>A0ABU6RTA8_9FABA</name>
<protein>
    <submittedName>
        <fullName evidence="1">Uncharacterized protein</fullName>
    </submittedName>
</protein>
<dbReference type="Proteomes" id="UP001341840">
    <property type="component" value="Unassembled WGS sequence"/>
</dbReference>